<dbReference type="Proteomes" id="UP000830835">
    <property type="component" value="Unassembled WGS sequence"/>
</dbReference>
<evidence type="ECO:0000313" key="3">
    <source>
        <dbReference type="Proteomes" id="UP000830835"/>
    </source>
</evidence>
<organism evidence="2 3">
    <name type="scientific">Thermostichus vulcanus str. 'Rupite'</name>
    <dbReference type="NCBI Taxonomy" id="2813851"/>
    <lineage>
        <taxon>Bacteria</taxon>
        <taxon>Bacillati</taxon>
        <taxon>Cyanobacteriota</taxon>
        <taxon>Cyanophyceae</taxon>
        <taxon>Thermostichales</taxon>
        <taxon>Thermostichaceae</taxon>
        <taxon>Thermostichus</taxon>
    </lineage>
</organism>
<sequence length="162" mass="17635">MTEAEIAAVLQSRLGAPVKIAVKRRQGHLHVLLGRSAEVQLDYPHLTDQVQAELKALALSGLEQVTVYGRELGRAEYEWEQARSLLNPTLAMPDTTISLAEKSDLLLEDLTVVAPNPVNQRSNPQPEPMDRTDTGSRFSLVWLGGALLAAGIGLAFLILAFL</sequence>
<keyword evidence="1" id="KW-0812">Transmembrane</keyword>
<reference evidence="2" key="1">
    <citation type="submission" date="2021-02" db="EMBL/GenBank/DDBJ databases">
        <title>The CRISPR/cas machinery reduction and long-range gene transfer in the hot spring cyanobacterium Synechococcus.</title>
        <authorList>
            <person name="Dvorak P."/>
            <person name="Jahodarova E."/>
            <person name="Hasler P."/>
            <person name="Poulickova A."/>
        </authorList>
    </citation>
    <scope>NUCLEOTIDE SEQUENCE</scope>
    <source>
        <strain evidence="2">Rupite</strain>
    </source>
</reference>
<proteinExistence type="predicted"/>
<keyword evidence="1" id="KW-1133">Transmembrane helix</keyword>
<protein>
    <submittedName>
        <fullName evidence="2">Uncharacterized protein</fullName>
    </submittedName>
</protein>
<dbReference type="RefSeq" id="WP_244350344.1">
    <property type="nucleotide sequence ID" value="NZ_JAFIRA010000020.1"/>
</dbReference>
<comment type="caution">
    <text evidence="2">The sequence shown here is derived from an EMBL/GenBank/DDBJ whole genome shotgun (WGS) entry which is preliminary data.</text>
</comment>
<feature type="transmembrane region" description="Helical" evidence="1">
    <location>
        <begin position="140"/>
        <end position="161"/>
    </location>
</feature>
<gene>
    <name evidence="2" type="ORF">JX360_09140</name>
</gene>
<accession>A0ABT0CBB1</accession>
<name>A0ABT0CBB1_THEVL</name>
<keyword evidence="1" id="KW-0472">Membrane</keyword>
<dbReference type="EMBL" id="JAFIRA010000020">
    <property type="protein sequence ID" value="MCJ2543067.1"/>
    <property type="molecule type" value="Genomic_DNA"/>
</dbReference>
<evidence type="ECO:0000313" key="2">
    <source>
        <dbReference type="EMBL" id="MCJ2543067.1"/>
    </source>
</evidence>
<keyword evidence="3" id="KW-1185">Reference proteome</keyword>
<evidence type="ECO:0000256" key="1">
    <source>
        <dbReference type="SAM" id="Phobius"/>
    </source>
</evidence>